<organism evidence="2 3">
    <name type="scientific">Prymnesium parvum</name>
    <name type="common">Toxic golden alga</name>
    <dbReference type="NCBI Taxonomy" id="97485"/>
    <lineage>
        <taxon>Eukaryota</taxon>
        <taxon>Haptista</taxon>
        <taxon>Haptophyta</taxon>
        <taxon>Prymnesiophyceae</taxon>
        <taxon>Prymnesiales</taxon>
        <taxon>Prymnesiaceae</taxon>
        <taxon>Prymnesium</taxon>
    </lineage>
</organism>
<keyword evidence="3" id="KW-1185">Reference proteome</keyword>
<evidence type="ECO:0008006" key="4">
    <source>
        <dbReference type="Google" id="ProtNLM"/>
    </source>
</evidence>
<comment type="caution">
    <text evidence="2">The sequence shown here is derived from an EMBL/GenBank/DDBJ whole genome shotgun (WGS) entry which is preliminary data.</text>
</comment>
<protein>
    <recommendedName>
        <fullName evidence="4">CBF1-interacting co-repressor CIR N-terminal domain-containing protein</fullName>
    </recommendedName>
</protein>
<evidence type="ECO:0000313" key="3">
    <source>
        <dbReference type="Proteomes" id="UP001515480"/>
    </source>
</evidence>
<dbReference type="EMBL" id="JBGBPQ010000002">
    <property type="protein sequence ID" value="KAL1528110.1"/>
    <property type="molecule type" value="Genomic_DNA"/>
</dbReference>
<dbReference type="Proteomes" id="UP001515480">
    <property type="component" value="Unassembled WGS sequence"/>
</dbReference>
<dbReference type="PANTHER" id="PTHR22093">
    <property type="entry name" value="LEUKOCYTE RECEPTOR CLUSTER LRC MEMBER 1"/>
    <property type="match status" value="1"/>
</dbReference>
<name>A0AB34K258_PRYPA</name>
<evidence type="ECO:0000313" key="2">
    <source>
        <dbReference type="EMBL" id="KAL1528110.1"/>
    </source>
</evidence>
<proteinExistence type="predicted"/>
<reference evidence="2 3" key="1">
    <citation type="journal article" date="2024" name="Science">
        <title>Giant polyketide synthase enzymes in the biosynthesis of giant marine polyether toxins.</title>
        <authorList>
            <person name="Fallon T.R."/>
            <person name="Shende V.V."/>
            <person name="Wierzbicki I.H."/>
            <person name="Pendleton A.L."/>
            <person name="Watervoot N.F."/>
            <person name="Auber R.P."/>
            <person name="Gonzalez D.J."/>
            <person name="Wisecaver J.H."/>
            <person name="Moore B.S."/>
        </authorList>
    </citation>
    <scope>NUCLEOTIDE SEQUENCE [LARGE SCALE GENOMIC DNA]</scope>
    <source>
        <strain evidence="2 3">12B1</strain>
    </source>
</reference>
<feature type="compositionally biased region" description="Basic and acidic residues" evidence="1">
    <location>
        <begin position="28"/>
        <end position="58"/>
    </location>
</feature>
<accession>A0AB34K258</accession>
<feature type="region of interest" description="Disordered" evidence="1">
    <location>
        <begin position="28"/>
        <end position="73"/>
    </location>
</feature>
<dbReference type="PANTHER" id="PTHR22093:SF0">
    <property type="entry name" value="LEUKOCYTE RECEPTOR CLUSTER MEMBER 1"/>
    <property type="match status" value="1"/>
</dbReference>
<sequence length="231" mass="25817">MGGHGGLNILPQKSWNVYNRDNRLKVQRDEEQAAREAAEASRRDAAELAERKLEEMRSRAGLPGSAGGGASSAALGLTTAGHINFFADIERAQKNAEHEAEARRAEAKAISRIMPDLQLDRSKSEPAPWYVRLPAQPAAARAPEPPAAKTSAPAALLLRGAGGSQGELEGSERKRRRDEKHEKSEKREKRSRKEKHHKRSREKHHKRHKERRKEEKREKIKSSKGSGEEAR</sequence>
<gene>
    <name evidence="2" type="ORF">AB1Y20_009475</name>
</gene>
<feature type="compositionally biased region" description="Basic residues" evidence="1">
    <location>
        <begin position="189"/>
        <end position="211"/>
    </location>
</feature>
<dbReference type="AlphaFoldDB" id="A0AB34K258"/>
<dbReference type="InterPro" id="IPR039875">
    <property type="entry name" value="LENG1-like"/>
</dbReference>
<evidence type="ECO:0000256" key="1">
    <source>
        <dbReference type="SAM" id="MobiDB-lite"/>
    </source>
</evidence>
<feature type="region of interest" description="Disordered" evidence="1">
    <location>
        <begin position="136"/>
        <end position="231"/>
    </location>
</feature>
<feature type="compositionally biased region" description="Basic and acidic residues" evidence="1">
    <location>
        <begin position="179"/>
        <end position="188"/>
    </location>
</feature>
<feature type="compositionally biased region" description="Basic and acidic residues" evidence="1">
    <location>
        <begin position="212"/>
        <end position="231"/>
    </location>
</feature>